<reference evidence="1 2" key="1">
    <citation type="journal article" date="2016" name="Genome Announc.">
        <title>Draft Genome Sequence of Planomonospora sphaerica JCM9374, a Rare Actinomycete.</title>
        <authorList>
            <person name="Dohra H."/>
            <person name="Suzuki T."/>
            <person name="Inoue Y."/>
            <person name="Kodani S."/>
        </authorList>
    </citation>
    <scope>NUCLEOTIDE SEQUENCE [LARGE SCALE GENOMIC DNA]</scope>
    <source>
        <strain evidence="1 2">JCM 9374</strain>
    </source>
</reference>
<name>A0A171BXM0_9ACTN</name>
<evidence type="ECO:0000313" key="1">
    <source>
        <dbReference type="EMBL" id="GAT65744.1"/>
    </source>
</evidence>
<protein>
    <submittedName>
        <fullName evidence="1">NUDIX hydrolase</fullName>
    </submittedName>
</protein>
<proteinExistence type="predicted"/>
<accession>A0A171BXM0</accession>
<dbReference type="AlphaFoldDB" id="A0A171BXM0"/>
<dbReference type="STRING" id="161355.PS9374_01384"/>
<gene>
    <name evidence="1" type="ORF">PS9374_01384</name>
</gene>
<dbReference type="RefSeq" id="WP_196468885.1">
    <property type="nucleotide sequence ID" value="NZ_BDCX01000003.1"/>
</dbReference>
<dbReference type="EMBL" id="BDCX01000003">
    <property type="protein sequence ID" value="GAT65744.1"/>
    <property type="molecule type" value="Genomic_DNA"/>
</dbReference>
<comment type="caution">
    <text evidence="1">The sequence shown here is derived from an EMBL/GenBank/DDBJ whole genome shotgun (WGS) entry which is preliminary data.</text>
</comment>
<dbReference type="Proteomes" id="UP000077701">
    <property type="component" value="Unassembled WGS sequence"/>
</dbReference>
<evidence type="ECO:0000313" key="2">
    <source>
        <dbReference type="Proteomes" id="UP000077701"/>
    </source>
</evidence>
<sequence>MANKVVKGKVLCYVVRDGRLLVFEPTDHSYEEVGIQAPAGSIRSGAAGTTKTPGSRLMP</sequence>
<keyword evidence="2" id="KW-1185">Reference proteome</keyword>
<organism evidence="1 2">
    <name type="scientific">Planomonospora sphaerica</name>
    <dbReference type="NCBI Taxonomy" id="161355"/>
    <lineage>
        <taxon>Bacteria</taxon>
        <taxon>Bacillati</taxon>
        <taxon>Actinomycetota</taxon>
        <taxon>Actinomycetes</taxon>
        <taxon>Streptosporangiales</taxon>
        <taxon>Streptosporangiaceae</taxon>
        <taxon>Planomonospora</taxon>
    </lineage>
</organism>
<keyword evidence="1" id="KW-0378">Hydrolase</keyword>
<dbReference type="GO" id="GO:0016787">
    <property type="term" value="F:hydrolase activity"/>
    <property type="evidence" value="ECO:0007669"/>
    <property type="project" value="UniProtKB-KW"/>
</dbReference>
<reference evidence="2" key="2">
    <citation type="submission" date="2016-04" db="EMBL/GenBank/DDBJ databases">
        <title>Planomonospora sphaerica JCM9374 whole genome shotgun sequence.</title>
        <authorList>
            <person name="Suzuki T."/>
            <person name="Dohra H."/>
            <person name="Kodani S."/>
        </authorList>
    </citation>
    <scope>NUCLEOTIDE SEQUENCE [LARGE SCALE GENOMIC DNA]</scope>
    <source>
        <strain evidence="2">JCM 9374</strain>
    </source>
</reference>